<evidence type="ECO:0000313" key="2">
    <source>
        <dbReference type="EMBL" id="HIU47640.1"/>
    </source>
</evidence>
<protein>
    <recommendedName>
        <fullName evidence="4">rRNA biogenesis protein rrp5</fullName>
    </recommendedName>
</protein>
<organism evidence="2 3">
    <name type="scientific">Candidatus Fimadaptatus faecigallinarum</name>
    <dbReference type="NCBI Taxonomy" id="2840814"/>
    <lineage>
        <taxon>Bacteria</taxon>
        <taxon>Bacillati</taxon>
        <taxon>Bacillota</taxon>
        <taxon>Clostridia</taxon>
        <taxon>Eubacteriales</taxon>
        <taxon>Candidatus Fimadaptatus</taxon>
    </lineage>
</organism>
<dbReference type="AlphaFoldDB" id="A0A9D1LTI0"/>
<reference evidence="2" key="1">
    <citation type="submission" date="2020-10" db="EMBL/GenBank/DDBJ databases">
        <authorList>
            <person name="Gilroy R."/>
        </authorList>
    </citation>
    <scope>NUCLEOTIDE SEQUENCE</scope>
    <source>
        <strain evidence="2">ChiSxjej2B14-8506</strain>
    </source>
</reference>
<reference evidence="2" key="2">
    <citation type="journal article" date="2021" name="PeerJ">
        <title>Extensive microbial diversity within the chicken gut microbiome revealed by metagenomics and culture.</title>
        <authorList>
            <person name="Gilroy R."/>
            <person name="Ravi A."/>
            <person name="Getino M."/>
            <person name="Pursley I."/>
            <person name="Horton D.L."/>
            <person name="Alikhan N.F."/>
            <person name="Baker D."/>
            <person name="Gharbi K."/>
            <person name="Hall N."/>
            <person name="Watson M."/>
            <person name="Adriaenssens E.M."/>
            <person name="Foster-Nyarko E."/>
            <person name="Jarju S."/>
            <person name="Secka A."/>
            <person name="Antonio M."/>
            <person name="Oren A."/>
            <person name="Chaudhuri R.R."/>
            <person name="La Ragione R."/>
            <person name="Hildebrand F."/>
            <person name="Pallen M.J."/>
        </authorList>
    </citation>
    <scope>NUCLEOTIDE SEQUENCE</scope>
    <source>
        <strain evidence="2">ChiSxjej2B14-8506</strain>
    </source>
</reference>
<name>A0A9D1LTI0_9FIRM</name>
<evidence type="ECO:0000256" key="1">
    <source>
        <dbReference type="SAM" id="MobiDB-lite"/>
    </source>
</evidence>
<accession>A0A9D1LTI0</accession>
<feature type="compositionally biased region" description="Polar residues" evidence="1">
    <location>
        <begin position="108"/>
        <end position="118"/>
    </location>
</feature>
<dbReference type="EMBL" id="DVNK01000062">
    <property type="protein sequence ID" value="HIU47640.1"/>
    <property type="molecule type" value="Genomic_DNA"/>
</dbReference>
<gene>
    <name evidence="2" type="ORF">IAC59_10360</name>
</gene>
<evidence type="ECO:0000313" key="3">
    <source>
        <dbReference type="Proteomes" id="UP000824123"/>
    </source>
</evidence>
<comment type="caution">
    <text evidence="2">The sequence shown here is derived from an EMBL/GenBank/DDBJ whole genome shotgun (WGS) entry which is preliminary data.</text>
</comment>
<feature type="region of interest" description="Disordered" evidence="1">
    <location>
        <begin position="62"/>
        <end position="125"/>
    </location>
</feature>
<sequence>MDITITIRGLEELGLGLSALAAALPETARQLATLPEAARQLAALDRHNGPCANDVSTAALQPPAQLPQTPDRPTPVQNATTAAAAAEMPPWQTDLAQETTTSATDTTPMNAASTQNKTEPPRQPTLEDVRAVLAQKSAEGRASDIHALLDRYGAKKLSAVDPARYAELLRDAEAL</sequence>
<proteinExistence type="predicted"/>
<dbReference type="Proteomes" id="UP000824123">
    <property type="component" value="Unassembled WGS sequence"/>
</dbReference>
<evidence type="ECO:0008006" key="4">
    <source>
        <dbReference type="Google" id="ProtNLM"/>
    </source>
</evidence>